<feature type="transmembrane region" description="Helical" evidence="9">
    <location>
        <begin position="299"/>
        <end position="321"/>
    </location>
</feature>
<feature type="transmembrane region" description="Helical" evidence="9">
    <location>
        <begin position="182"/>
        <end position="208"/>
    </location>
</feature>
<protein>
    <submittedName>
        <fullName evidence="11">Potassium/proton antiporter</fullName>
    </submittedName>
</protein>
<evidence type="ECO:0000256" key="1">
    <source>
        <dbReference type="ARBA" id="ARBA00004651"/>
    </source>
</evidence>
<dbReference type="Pfam" id="PF02080">
    <property type="entry name" value="TrkA_C"/>
    <property type="match status" value="2"/>
</dbReference>
<evidence type="ECO:0000256" key="4">
    <source>
        <dbReference type="ARBA" id="ARBA00022475"/>
    </source>
</evidence>
<feature type="transmembrane region" description="Helical" evidence="9">
    <location>
        <begin position="116"/>
        <end position="136"/>
    </location>
</feature>
<feature type="transmembrane region" description="Helical" evidence="9">
    <location>
        <begin position="263"/>
        <end position="287"/>
    </location>
</feature>
<feature type="transmembrane region" description="Helical" evidence="9">
    <location>
        <begin position="6"/>
        <end position="22"/>
    </location>
</feature>
<evidence type="ECO:0000259" key="10">
    <source>
        <dbReference type="PROSITE" id="PS51202"/>
    </source>
</evidence>
<evidence type="ECO:0000256" key="5">
    <source>
        <dbReference type="ARBA" id="ARBA00022692"/>
    </source>
</evidence>
<keyword evidence="5 9" id="KW-0812">Transmembrane</keyword>
<evidence type="ECO:0000256" key="6">
    <source>
        <dbReference type="ARBA" id="ARBA00022989"/>
    </source>
</evidence>
<feature type="domain" description="RCK C-terminal" evidence="10">
    <location>
        <begin position="396"/>
        <end position="478"/>
    </location>
</feature>
<evidence type="ECO:0000256" key="3">
    <source>
        <dbReference type="ARBA" id="ARBA00022449"/>
    </source>
</evidence>
<dbReference type="InterPro" id="IPR006153">
    <property type="entry name" value="Cation/H_exchanger_TM"/>
</dbReference>
<dbReference type="EMBL" id="JACRTE010000005">
    <property type="protein sequence ID" value="MBC8596451.1"/>
    <property type="molecule type" value="Genomic_DNA"/>
</dbReference>
<reference evidence="11" key="1">
    <citation type="submission" date="2020-08" db="EMBL/GenBank/DDBJ databases">
        <title>Genome public.</title>
        <authorList>
            <person name="Liu C."/>
            <person name="Sun Q."/>
        </authorList>
    </citation>
    <scope>NUCLEOTIDE SEQUENCE</scope>
    <source>
        <strain evidence="11">NSJ-50</strain>
    </source>
</reference>
<proteinExistence type="predicted"/>
<dbReference type="SUPFAM" id="SSF116726">
    <property type="entry name" value="TrkA C-terminal domain-like"/>
    <property type="match status" value="2"/>
</dbReference>
<dbReference type="GO" id="GO:0008324">
    <property type="term" value="F:monoatomic cation transmembrane transporter activity"/>
    <property type="evidence" value="ECO:0007669"/>
    <property type="project" value="InterPro"/>
</dbReference>
<gene>
    <name evidence="11" type="ORF">H8706_06170</name>
</gene>
<evidence type="ECO:0000256" key="8">
    <source>
        <dbReference type="ARBA" id="ARBA00023136"/>
    </source>
</evidence>
<feature type="domain" description="RCK C-terminal" evidence="10">
    <location>
        <begin position="479"/>
        <end position="534"/>
    </location>
</feature>
<accession>A0A926FAP2</accession>
<keyword evidence="2" id="KW-0813">Transport</keyword>
<dbReference type="PROSITE" id="PS51202">
    <property type="entry name" value="RCK_C"/>
    <property type="match status" value="2"/>
</dbReference>
<keyword evidence="8 9" id="KW-0472">Membrane</keyword>
<dbReference type="PANTHER" id="PTHR32507">
    <property type="entry name" value="NA(+)/H(+) ANTIPORTER 1"/>
    <property type="match status" value="1"/>
</dbReference>
<evidence type="ECO:0000256" key="2">
    <source>
        <dbReference type="ARBA" id="ARBA00022448"/>
    </source>
</evidence>
<dbReference type="Pfam" id="PF00999">
    <property type="entry name" value="Na_H_Exchanger"/>
    <property type="match status" value="1"/>
</dbReference>
<evidence type="ECO:0000313" key="11">
    <source>
        <dbReference type="EMBL" id="MBC8596451.1"/>
    </source>
</evidence>
<evidence type="ECO:0000256" key="7">
    <source>
        <dbReference type="ARBA" id="ARBA00023065"/>
    </source>
</evidence>
<feature type="transmembrane region" description="Helical" evidence="9">
    <location>
        <begin position="29"/>
        <end position="48"/>
    </location>
</feature>
<dbReference type="Proteomes" id="UP000647416">
    <property type="component" value="Unassembled WGS sequence"/>
</dbReference>
<dbReference type="InterPro" id="IPR006037">
    <property type="entry name" value="RCK_C"/>
</dbReference>
<feature type="transmembrane region" description="Helical" evidence="9">
    <location>
        <begin position="54"/>
        <end position="75"/>
    </location>
</feature>
<comment type="subcellular location">
    <subcellularLocation>
        <location evidence="1">Cell membrane</location>
        <topology evidence="1">Multi-pass membrane protein</topology>
    </subcellularLocation>
</comment>
<evidence type="ECO:0000256" key="9">
    <source>
        <dbReference type="SAM" id="Phobius"/>
    </source>
</evidence>
<keyword evidence="6 9" id="KW-1133">Transmembrane helix</keyword>
<organism evidence="11 12">
    <name type="scientific">Qingrenia yutianensis</name>
    <dbReference type="NCBI Taxonomy" id="2763676"/>
    <lineage>
        <taxon>Bacteria</taxon>
        <taxon>Bacillati</taxon>
        <taxon>Bacillota</taxon>
        <taxon>Clostridia</taxon>
        <taxon>Eubacteriales</taxon>
        <taxon>Oscillospiraceae</taxon>
        <taxon>Qingrenia</taxon>
    </lineage>
</organism>
<feature type="transmembrane region" description="Helical" evidence="9">
    <location>
        <begin position="328"/>
        <end position="353"/>
    </location>
</feature>
<dbReference type="GO" id="GO:0005886">
    <property type="term" value="C:plasma membrane"/>
    <property type="evidence" value="ECO:0007669"/>
    <property type="project" value="UniProtKB-SubCell"/>
</dbReference>
<dbReference type="PANTHER" id="PTHR32507:SF7">
    <property type="entry name" value="K(+)_H(+) ANTIPORTER NHAP2"/>
    <property type="match status" value="1"/>
</dbReference>
<dbReference type="Gene3D" id="1.20.1530.20">
    <property type="match status" value="1"/>
</dbReference>
<comment type="caution">
    <text evidence="11">The sequence shown here is derived from an EMBL/GenBank/DDBJ whole genome shotgun (WGS) entry which is preliminary data.</text>
</comment>
<feature type="transmembrane region" description="Helical" evidence="9">
    <location>
        <begin position="220"/>
        <end position="243"/>
    </location>
</feature>
<dbReference type="GO" id="GO:0006813">
    <property type="term" value="P:potassium ion transport"/>
    <property type="evidence" value="ECO:0007669"/>
    <property type="project" value="InterPro"/>
</dbReference>
<feature type="transmembrane region" description="Helical" evidence="9">
    <location>
        <begin position="359"/>
        <end position="378"/>
    </location>
</feature>
<dbReference type="GO" id="GO:0015297">
    <property type="term" value="F:antiporter activity"/>
    <property type="evidence" value="ECO:0007669"/>
    <property type="project" value="UniProtKB-KW"/>
</dbReference>
<dbReference type="GO" id="GO:1902600">
    <property type="term" value="P:proton transmembrane transport"/>
    <property type="evidence" value="ECO:0007669"/>
    <property type="project" value="InterPro"/>
</dbReference>
<dbReference type="RefSeq" id="WP_178347520.1">
    <property type="nucleotide sequence ID" value="NZ_JACRTE010000005.1"/>
</dbReference>
<sequence>MTAVLIMASVVIFACVLFNRLSSKVGIPALLAFILLGMFFGSDGVVHIPFDDYIFAERICSVALIFIMFYGGFGTNMNFARPVLAKAVLLSSFGTFFTAGLVGLFCHFVLKIAVLESFLIGAVISSTDAASVFSILRSKRLNLKYNCASLLEVESGSNDPFSYMLTVIVLTLMNGGMKAQSAVYMLFAQVVYGLIFGAAIAYIAIWILKNFKVSASGFDMIFIVGVAVLSYALPSYFGGNGYLSVYITGIILGNTKLSNKTGLVNFFDGVTSLMQMVLFFLLGLLSFPTKLGTVFATGLLLALFLTFAARPVAVSVIMFPLKCRFKEFLFVSWAGMRGAASIVFAIMAVINPAVVDNDIFHIVFFVVLFSILVQGSLIPKIARVLDMIDEKADVMKTFTDYTDEVAVQFIEFKIPENHAWIGKEIREITFPPESILVLIIRDGKKLVPNGKTVLKEGDSLILSGKASDGASDVHLYEITVEENDGFSGRALKDIAYDRKLIIMIRRRGKIIIPKGNTVIKNNDILVINDSEVHS</sequence>
<keyword evidence="3" id="KW-0050">Antiport</keyword>
<dbReference type="NCBIfam" id="NF003716">
    <property type="entry name" value="PRK05326.1-3"/>
    <property type="match status" value="1"/>
</dbReference>
<dbReference type="Gene3D" id="3.30.70.1450">
    <property type="entry name" value="Regulator of K+ conductance, C-terminal domain"/>
    <property type="match status" value="2"/>
</dbReference>
<keyword evidence="7" id="KW-0406">Ion transport</keyword>
<keyword evidence="4" id="KW-1003">Cell membrane</keyword>
<keyword evidence="12" id="KW-1185">Reference proteome</keyword>
<dbReference type="AlphaFoldDB" id="A0A926FAP2"/>
<dbReference type="InterPro" id="IPR036721">
    <property type="entry name" value="RCK_C_sf"/>
</dbReference>
<dbReference type="NCBIfam" id="NF003715">
    <property type="entry name" value="PRK05326.1-2"/>
    <property type="match status" value="1"/>
</dbReference>
<dbReference type="InterPro" id="IPR038770">
    <property type="entry name" value="Na+/solute_symporter_sf"/>
</dbReference>
<evidence type="ECO:0000313" key="12">
    <source>
        <dbReference type="Proteomes" id="UP000647416"/>
    </source>
</evidence>
<name>A0A926FAP2_9FIRM</name>
<feature type="transmembrane region" description="Helical" evidence="9">
    <location>
        <begin position="87"/>
        <end position="110"/>
    </location>
</feature>